<dbReference type="Pfam" id="PF13411">
    <property type="entry name" value="MerR_1"/>
    <property type="match status" value="1"/>
</dbReference>
<protein>
    <recommendedName>
        <fullName evidence="6">HTH merR-type domain-containing protein</fullName>
    </recommendedName>
</protein>
<keyword evidence="4" id="KW-0804">Transcription</keyword>
<dbReference type="PANTHER" id="PTHR30204:SF69">
    <property type="entry name" value="MERR-FAMILY TRANSCRIPTIONAL REGULATOR"/>
    <property type="match status" value="1"/>
</dbReference>
<feature type="coiled-coil region" evidence="5">
    <location>
        <begin position="77"/>
        <end position="104"/>
    </location>
</feature>
<dbReference type="EMBL" id="NPBH01000031">
    <property type="protein sequence ID" value="PAE07946.1"/>
    <property type="molecule type" value="Genomic_DNA"/>
</dbReference>
<dbReference type="AlphaFoldDB" id="A0A268HDI7"/>
<dbReference type="InterPro" id="IPR009061">
    <property type="entry name" value="DNA-bd_dom_put_sf"/>
</dbReference>
<dbReference type="GO" id="GO:0003700">
    <property type="term" value="F:DNA-binding transcription factor activity"/>
    <property type="evidence" value="ECO:0007669"/>
    <property type="project" value="InterPro"/>
</dbReference>
<sequence>MQFLTSGELVRLLDITKYTLRYYEEQQLIQPAFIDSNGYHMYGEDEVYAMAHVLLLKKIGFSIKDIKSSLENELDQTKTLTSVLSRIEDEMEQLNNAKNKVQTILGLQQKVSNGLITETKEIRSFTYLPDEFVDEAYNLNLKRLAKRKDDSLTILDEISYVITENGEKIKVMFGSTNEEAEHIMPSGTYFSKKITIEQEEELEPEIQCFYGDLALLDAEYEDSLFIHEEAYLSAFYTKSMVYSLEVKAK</sequence>
<keyword evidence="2" id="KW-0805">Transcription regulation</keyword>
<evidence type="ECO:0000256" key="1">
    <source>
        <dbReference type="ARBA" id="ARBA00022491"/>
    </source>
</evidence>
<evidence type="ECO:0000259" key="6">
    <source>
        <dbReference type="PROSITE" id="PS50937"/>
    </source>
</evidence>
<name>A0A268HDI7_9BACI</name>
<evidence type="ECO:0000313" key="8">
    <source>
        <dbReference type="Proteomes" id="UP000216475"/>
    </source>
</evidence>
<dbReference type="InterPro" id="IPR047057">
    <property type="entry name" value="MerR_fam"/>
</dbReference>
<dbReference type="Proteomes" id="UP000216475">
    <property type="component" value="Unassembled WGS sequence"/>
</dbReference>
<evidence type="ECO:0000256" key="4">
    <source>
        <dbReference type="ARBA" id="ARBA00023163"/>
    </source>
</evidence>
<keyword evidence="3" id="KW-0238">DNA-binding</keyword>
<evidence type="ECO:0000256" key="3">
    <source>
        <dbReference type="ARBA" id="ARBA00023125"/>
    </source>
</evidence>
<dbReference type="PROSITE" id="PS50937">
    <property type="entry name" value="HTH_MERR_2"/>
    <property type="match status" value="1"/>
</dbReference>
<dbReference type="RefSeq" id="WP_095269963.1">
    <property type="nucleotide sequence ID" value="NZ_NPBH01000031.1"/>
</dbReference>
<organism evidence="7 8">
    <name type="scientific">Terribacillus saccharophilus</name>
    <dbReference type="NCBI Taxonomy" id="361277"/>
    <lineage>
        <taxon>Bacteria</taxon>
        <taxon>Bacillati</taxon>
        <taxon>Bacillota</taxon>
        <taxon>Bacilli</taxon>
        <taxon>Bacillales</taxon>
        <taxon>Bacillaceae</taxon>
        <taxon>Terribacillus</taxon>
    </lineage>
</organism>
<dbReference type="SUPFAM" id="SSF46955">
    <property type="entry name" value="Putative DNA-binding domain"/>
    <property type="match status" value="1"/>
</dbReference>
<accession>A0A268HDI7</accession>
<dbReference type="Gene3D" id="1.10.1660.10">
    <property type="match status" value="1"/>
</dbReference>
<dbReference type="GO" id="GO:0003677">
    <property type="term" value="F:DNA binding"/>
    <property type="evidence" value="ECO:0007669"/>
    <property type="project" value="UniProtKB-KW"/>
</dbReference>
<proteinExistence type="predicted"/>
<evidence type="ECO:0000256" key="5">
    <source>
        <dbReference type="SAM" id="Coils"/>
    </source>
</evidence>
<keyword evidence="1" id="KW-0678">Repressor</keyword>
<evidence type="ECO:0000313" key="7">
    <source>
        <dbReference type="EMBL" id="PAE07946.1"/>
    </source>
</evidence>
<dbReference type="InterPro" id="IPR000551">
    <property type="entry name" value="MerR-type_HTH_dom"/>
</dbReference>
<feature type="domain" description="HTH merR-type" evidence="6">
    <location>
        <begin position="1"/>
        <end position="72"/>
    </location>
</feature>
<dbReference type="PANTHER" id="PTHR30204">
    <property type="entry name" value="REDOX-CYCLING DRUG-SENSING TRANSCRIPTIONAL ACTIVATOR SOXR"/>
    <property type="match status" value="1"/>
</dbReference>
<evidence type="ECO:0000256" key="2">
    <source>
        <dbReference type="ARBA" id="ARBA00023015"/>
    </source>
</evidence>
<dbReference type="CDD" id="cd00592">
    <property type="entry name" value="HTH_MerR-like"/>
    <property type="match status" value="1"/>
</dbReference>
<reference evidence="7 8" key="1">
    <citation type="submission" date="2017-07" db="EMBL/GenBank/DDBJ databases">
        <title>Isolation and whole genome analysis of endospore-forming bacteria from heroin.</title>
        <authorList>
            <person name="Kalinowski J."/>
            <person name="Ahrens B."/>
            <person name="Al-Dilaimi A."/>
            <person name="Winkler A."/>
            <person name="Wibberg D."/>
            <person name="Schleenbecker U."/>
            <person name="Ruckert C."/>
            <person name="Wolfel R."/>
            <person name="Grass G."/>
        </authorList>
    </citation>
    <scope>NUCLEOTIDE SEQUENCE [LARGE SCALE GENOMIC DNA]</scope>
    <source>
        <strain evidence="7 8">7509</strain>
    </source>
</reference>
<comment type="caution">
    <text evidence="7">The sequence shown here is derived from an EMBL/GenBank/DDBJ whole genome shotgun (WGS) entry which is preliminary data.</text>
</comment>
<dbReference type="SMART" id="SM00422">
    <property type="entry name" value="HTH_MERR"/>
    <property type="match status" value="1"/>
</dbReference>
<keyword evidence="5" id="KW-0175">Coiled coil</keyword>
<gene>
    <name evidence="7" type="ORF">CHI12_08890</name>
</gene>